<dbReference type="CDD" id="cd01168">
    <property type="entry name" value="adenosine_kinase"/>
    <property type="match status" value="1"/>
</dbReference>
<comment type="similarity">
    <text evidence="2 9">Belongs to the carbohydrate kinase PfkB family.</text>
</comment>
<comment type="catalytic activity">
    <reaction evidence="9">
        <text>adenosine + ATP = AMP + ADP + H(+)</text>
        <dbReference type="Rhea" id="RHEA:20824"/>
        <dbReference type="ChEBI" id="CHEBI:15378"/>
        <dbReference type="ChEBI" id="CHEBI:16335"/>
        <dbReference type="ChEBI" id="CHEBI:30616"/>
        <dbReference type="ChEBI" id="CHEBI:456215"/>
        <dbReference type="ChEBI" id="CHEBI:456216"/>
        <dbReference type="EC" id="2.7.1.20"/>
    </reaction>
</comment>
<dbReference type="RefSeq" id="XP_015172277.1">
    <property type="nucleotide sequence ID" value="XM_015316791.1"/>
</dbReference>
<dbReference type="Gene3D" id="3.30.1110.10">
    <property type="match status" value="1"/>
</dbReference>
<dbReference type="SUPFAM" id="SSF53613">
    <property type="entry name" value="Ribokinase-like"/>
    <property type="match status" value="1"/>
</dbReference>
<keyword evidence="4 9" id="KW-0808">Transferase</keyword>
<dbReference type="PROSITE" id="PS00584">
    <property type="entry name" value="PFKB_KINASES_2"/>
    <property type="match status" value="1"/>
</dbReference>
<reference evidence="12" key="1">
    <citation type="submission" date="2025-08" db="UniProtKB">
        <authorList>
            <consortium name="RefSeq"/>
        </authorList>
    </citation>
    <scope>IDENTIFICATION</scope>
    <source>
        <tissue evidence="12">Whole body</tissue>
    </source>
</reference>
<dbReference type="PANTHER" id="PTHR45769">
    <property type="entry name" value="ADENOSINE KINASE"/>
    <property type="match status" value="1"/>
</dbReference>
<keyword evidence="6 9" id="KW-0547">Nucleotide-binding</keyword>
<keyword evidence="9" id="KW-0460">Magnesium</keyword>
<evidence type="ECO:0000256" key="6">
    <source>
        <dbReference type="ARBA" id="ARBA00022741"/>
    </source>
</evidence>
<dbReference type="InterPro" id="IPR011611">
    <property type="entry name" value="PfkB_dom"/>
</dbReference>
<evidence type="ECO:0000313" key="11">
    <source>
        <dbReference type="Proteomes" id="UP000694924"/>
    </source>
</evidence>
<dbReference type="Gene3D" id="3.40.1190.20">
    <property type="match status" value="1"/>
</dbReference>
<evidence type="ECO:0000313" key="12">
    <source>
        <dbReference type="RefSeq" id="XP_015172277.1"/>
    </source>
</evidence>
<name>A0ABM1HWE0_POLDO</name>
<protein>
    <recommendedName>
        <fullName evidence="3 9">Adenosine kinase</fullName>
        <shortName evidence="9">AK</shortName>
        <ecNumber evidence="3 9">2.7.1.20</ecNumber>
    </recommendedName>
    <alternativeName>
        <fullName evidence="9">Adenosine 5'-phosphotransferase</fullName>
    </alternativeName>
</protein>
<proteinExistence type="inferred from homology"/>
<dbReference type="EC" id="2.7.1.20" evidence="3 9"/>
<dbReference type="InterPro" id="IPR001805">
    <property type="entry name" value="Adenokinase"/>
</dbReference>
<comment type="subunit">
    <text evidence="9">Monomer.</text>
</comment>
<feature type="domain" description="Carbohydrate kinase PfkB" evidence="10">
    <location>
        <begin position="27"/>
        <end position="337"/>
    </location>
</feature>
<dbReference type="Pfam" id="PF00294">
    <property type="entry name" value="PfkB"/>
    <property type="match status" value="1"/>
</dbReference>
<dbReference type="InterPro" id="IPR029056">
    <property type="entry name" value="Ribokinase-like"/>
</dbReference>
<dbReference type="GeneID" id="107064298"/>
<dbReference type="PRINTS" id="PR00989">
    <property type="entry name" value="ADENOKINASE"/>
</dbReference>
<evidence type="ECO:0000256" key="3">
    <source>
        <dbReference type="ARBA" id="ARBA00012119"/>
    </source>
</evidence>
<organism evidence="11 12">
    <name type="scientific">Polistes dominula</name>
    <name type="common">European paper wasp</name>
    <name type="synonym">Vespa dominula</name>
    <dbReference type="NCBI Taxonomy" id="743375"/>
    <lineage>
        <taxon>Eukaryota</taxon>
        <taxon>Metazoa</taxon>
        <taxon>Ecdysozoa</taxon>
        <taxon>Arthropoda</taxon>
        <taxon>Hexapoda</taxon>
        <taxon>Insecta</taxon>
        <taxon>Pterygota</taxon>
        <taxon>Neoptera</taxon>
        <taxon>Endopterygota</taxon>
        <taxon>Hymenoptera</taxon>
        <taxon>Apocrita</taxon>
        <taxon>Aculeata</taxon>
        <taxon>Vespoidea</taxon>
        <taxon>Vespidae</taxon>
        <taxon>Polistinae</taxon>
        <taxon>Polistini</taxon>
        <taxon>Polistes</taxon>
    </lineage>
</organism>
<evidence type="ECO:0000256" key="1">
    <source>
        <dbReference type="ARBA" id="ARBA00004801"/>
    </source>
</evidence>
<comment type="subcellular location">
    <subcellularLocation>
        <location evidence="9">Nucleus</location>
    </subcellularLocation>
</comment>
<dbReference type="PANTHER" id="PTHR45769:SF3">
    <property type="entry name" value="ADENOSINE KINASE"/>
    <property type="match status" value="1"/>
</dbReference>
<evidence type="ECO:0000256" key="4">
    <source>
        <dbReference type="ARBA" id="ARBA00022679"/>
    </source>
</evidence>
<keyword evidence="8 9" id="KW-0067">ATP-binding</keyword>
<comment type="function">
    <text evidence="9">ATP dependent phosphorylation of adenosine and other related nucleoside analogs to monophosphate derivatives.</text>
</comment>
<evidence type="ECO:0000256" key="2">
    <source>
        <dbReference type="ARBA" id="ARBA00010688"/>
    </source>
</evidence>
<dbReference type="InterPro" id="IPR002173">
    <property type="entry name" value="Carboh/pur_kinase_PfkB_CS"/>
</dbReference>
<gene>
    <name evidence="12" type="primary">LOC107064298</name>
</gene>
<keyword evidence="5 9" id="KW-0660">Purine salvage</keyword>
<dbReference type="GO" id="GO:0016301">
    <property type="term" value="F:kinase activity"/>
    <property type="evidence" value="ECO:0007669"/>
    <property type="project" value="UniProtKB-KW"/>
</dbReference>
<comment type="pathway">
    <text evidence="1 9">Purine metabolism; AMP biosynthesis via salvage pathway; AMP from adenosine: step 1/1.</text>
</comment>
<evidence type="ECO:0000256" key="5">
    <source>
        <dbReference type="ARBA" id="ARBA00022726"/>
    </source>
</evidence>
<keyword evidence="11" id="KW-1185">Reference proteome</keyword>
<sequence length="345" mass="38397">MAEKLREGLLLGMGNPLLDISATVEQHFLEKYDLKANNAILADEKHKPLYDELIELYNADFIAGGSVQNTLRVTQWFLEKSKIATYMGCVGKDKYSKILEERAVTNGLNVRYQYTDQEPTGTCAVLITGKERSLCANLAAANCFSTSHIEIPENKKLIENAEYIYISGFFLTVNPEVIQIVAKHACENNKIFIMNLSAPFISELFTKPLGDAFPYVDILFGNETEADIFAKAHDFKTTDRKEIALKISHMEKVNKKRNRIVVITQGSGPVILVKDNEVIEFPVTKIPEENVIDTNGAGDAFVGGFLAQLIQGKDIEICIKCGIWAATQIIQTSGCTYNGKPDFKL</sequence>
<comment type="cofactor">
    <cofactor evidence="9">
        <name>Mg(2+)</name>
        <dbReference type="ChEBI" id="CHEBI:18420"/>
    </cofactor>
    <text evidence="9">Binds 3 Mg(2+) ions per subunit.</text>
</comment>
<evidence type="ECO:0000256" key="8">
    <source>
        <dbReference type="ARBA" id="ARBA00022840"/>
    </source>
</evidence>
<keyword evidence="9" id="KW-0539">Nucleus</keyword>
<accession>A0ABM1HWE0</accession>
<dbReference type="Proteomes" id="UP000694924">
    <property type="component" value="Unplaced"/>
</dbReference>
<evidence type="ECO:0000259" key="10">
    <source>
        <dbReference type="Pfam" id="PF00294"/>
    </source>
</evidence>
<evidence type="ECO:0000256" key="7">
    <source>
        <dbReference type="ARBA" id="ARBA00022777"/>
    </source>
</evidence>
<keyword evidence="7 9" id="KW-0418">Kinase</keyword>
<evidence type="ECO:0000256" key="9">
    <source>
        <dbReference type="RuleBase" id="RU368116"/>
    </source>
</evidence>